<dbReference type="Pfam" id="PF02342">
    <property type="entry name" value="TerD"/>
    <property type="match status" value="1"/>
</dbReference>
<feature type="compositionally biased region" description="Low complexity" evidence="2">
    <location>
        <begin position="227"/>
        <end position="239"/>
    </location>
</feature>
<dbReference type="PANTHER" id="PTHR32097">
    <property type="entry name" value="CAMP-BINDING PROTEIN 1-RELATED"/>
    <property type="match status" value="1"/>
</dbReference>
<feature type="compositionally biased region" description="Polar residues" evidence="2">
    <location>
        <begin position="240"/>
        <end position="285"/>
    </location>
</feature>
<dbReference type="Gene3D" id="2.60.60.30">
    <property type="entry name" value="sav2460 like domains"/>
    <property type="match status" value="1"/>
</dbReference>
<name>A0A942Y6E8_9BACI</name>
<dbReference type="PANTHER" id="PTHR32097:SF4">
    <property type="entry name" value="GENERAL STRESS PROTEIN 16U"/>
    <property type="match status" value="1"/>
</dbReference>
<dbReference type="InterPro" id="IPR003325">
    <property type="entry name" value="TerD"/>
</dbReference>
<dbReference type="Gene3D" id="1.10.3680.10">
    <property type="entry name" value="TerB-like"/>
    <property type="match status" value="1"/>
</dbReference>
<feature type="domain" description="TerD" evidence="3">
    <location>
        <begin position="1"/>
        <end position="186"/>
    </location>
</feature>
<protein>
    <submittedName>
        <fullName evidence="5">TerD family protein</fullName>
    </submittedName>
</protein>
<dbReference type="InterPro" id="IPR007791">
    <property type="entry name" value="DjlA_N"/>
</dbReference>
<dbReference type="EMBL" id="JAGYPE010000001">
    <property type="protein sequence ID" value="MBS4180487.1"/>
    <property type="molecule type" value="Genomic_DNA"/>
</dbReference>
<evidence type="ECO:0000256" key="1">
    <source>
        <dbReference type="ARBA" id="ARBA00008775"/>
    </source>
</evidence>
<comment type="caution">
    <text evidence="5">The sequence shown here is derived from an EMBL/GenBank/DDBJ whole genome shotgun (WGS) entry which is preliminary data.</text>
</comment>
<evidence type="ECO:0000259" key="3">
    <source>
        <dbReference type="Pfam" id="PF02342"/>
    </source>
</evidence>
<feature type="compositionally biased region" description="Polar residues" evidence="2">
    <location>
        <begin position="292"/>
        <end position="303"/>
    </location>
</feature>
<evidence type="ECO:0000313" key="5">
    <source>
        <dbReference type="EMBL" id="MBS4180487.1"/>
    </source>
</evidence>
<feature type="compositionally biased region" description="Polar residues" evidence="2">
    <location>
        <begin position="198"/>
        <end position="223"/>
    </location>
</feature>
<reference evidence="5" key="1">
    <citation type="submission" date="2021-05" db="EMBL/GenBank/DDBJ databases">
        <title>Novel Bacillus species.</title>
        <authorList>
            <person name="Liu G."/>
        </authorList>
    </citation>
    <scope>NUCLEOTIDE SEQUENCE</scope>
    <source>
        <strain evidence="5">FJAT-50051</strain>
    </source>
</reference>
<feature type="region of interest" description="Disordered" evidence="2">
    <location>
        <begin position="198"/>
        <end position="303"/>
    </location>
</feature>
<organism evidence="5">
    <name type="scientific">Neobacillus citreus</name>
    <dbReference type="NCBI Taxonomy" id="2833578"/>
    <lineage>
        <taxon>Bacteria</taxon>
        <taxon>Bacillati</taxon>
        <taxon>Bacillota</taxon>
        <taxon>Bacilli</taxon>
        <taxon>Bacillales</taxon>
        <taxon>Bacillaceae</taxon>
        <taxon>Neobacillus</taxon>
    </lineage>
</organism>
<dbReference type="InterPro" id="IPR051324">
    <property type="entry name" value="Stress/Tellurium_Resist"/>
</dbReference>
<dbReference type="AlphaFoldDB" id="A0A942Y6E8"/>
<feature type="domain" description="Co-chaperone DjlA N-terminal" evidence="4">
    <location>
        <begin position="398"/>
        <end position="515"/>
    </location>
</feature>
<evidence type="ECO:0000256" key="2">
    <source>
        <dbReference type="SAM" id="MobiDB-lite"/>
    </source>
</evidence>
<evidence type="ECO:0000259" key="4">
    <source>
        <dbReference type="Pfam" id="PF05099"/>
    </source>
</evidence>
<accession>A0A942Y6E8</accession>
<comment type="similarity">
    <text evidence="1">Belongs to the CAPAB/TerDEXZ family.</text>
</comment>
<dbReference type="RefSeq" id="WP_213140468.1">
    <property type="nucleotide sequence ID" value="NZ_JAGYPE020000001.1"/>
</dbReference>
<dbReference type="SUPFAM" id="SSF158682">
    <property type="entry name" value="TerB-like"/>
    <property type="match status" value="1"/>
</dbReference>
<dbReference type="Pfam" id="PF05099">
    <property type="entry name" value="TerB"/>
    <property type="match status" value="1"/>
</dbReference>
<proteinExistence type="inferred from homology"/>
<dbReference type="CDD" id="cd07176">
    <property type="entry name" value="terB"/>
    <property type="match status" value="1"/>
</dbReference>
<gene>
    <name evidence="5" type="ORF">KHB02_03670</name>
</gene>
<dbReference type="CDD" id="cd06974">
    <property type="entry name" value="TerD_like"/>
    <property type="match status" value="1"/>
</dbReference>
<sequence>MGVTLSKGQKVDLTKSHPGLQKVVVGLGWNINQNGSNFDLDASAFLLGPSGKVQGDQDFVFYNNPSGGNGAIIYSGDNRIGSGVKDDEQIRIDLNRVPAHIHRIAFTITIHDAQAKRQNFGQVSDSYVRIFNEENNEELLRFSLGRDFTVETAIVAAEIYRHNGEWKFNAIGSGFQGGLAALCGNFGVTVDDAPVNSSFSAPVQQSDRQSGNSVQPGSPNQFAGNPYQSQSNNSYQTQSFPPQNGSQNYNNYDPYRQSQNQYDPYPQSQNTSQQPIHLQPDSAQRQPAFGFPSQTFPSSTNSRSTYGGDDIVCPRCHSSNVRTGKKGFGLGKAAIGGLILGPVGLLGGFIGHNQLKFTCNSCGSNWSPSQTDYAEWANTQKRRAQELFNRYKSQDVLDAVVAACALVAMADGYLDASERQKMVDFVNQSEELRVFDTTKVIQRFNFFVSRIENDRMLGRAEALRALGKIRTKPEIARLVARYCIAIGYADGNFDHNEKQMVVDICHELGLNPAEFLS</sequence>
<dbReference type="InterPro" id="IPR029024">
    <property type="entry name" value="TerB-like"/>
</dbReference>